<dbReference type="Pfam" id="PF00132">
    <property type="entry name" value="Hexapep"/>
    <property type="match status" value="2"/>
</dbReference>
<keyword evidence="3 8" id="KW-0441">Lipid A biosynthesis</keyword>
<dbReference type="PIRSF" id="PIRSF000456">
    <property type="entry name" value="UDP-GlcNAc_acltr"/>
    <property type="match status" value="1"/>
</dbReference>
<comment type="pathway">
    <text evidence="8">Glycolipid biosynthesis; lipid IV(A) biosynthesis; lipid IV(A) from (3R)-3-hydroxytetradecanoyl-[acyl-carrier-protein] and UDP-N-acetyl-alpha-D-glucosamine: step 1/6.</text>
</comment>
<evidence type="ECO:0000256" key="4">
    <source>
        <dbReference type="ARBA" id="ARBA00022679"/>
    </source>
</evidence>
<evidence type="ECO:0000256" key="1">
    <source>
        <dbReference type="ARBA" id="ARBA00022490"/>
    </source>
</evidence>
<dbReference type="HAMAP" id="MF_00387">
    <property type="entry name" value="LpxA"/>
    <property type="match status" value="1"/>
</dbReference>
<dbReference type="SUPFAM" id="SSF51161">
    <property type="entry name" value="Trimeric LpxA-like enzymes"/>
    <property type="match status" value="1"/>
</dbReference>
<dbReference type="EMBL" id="VAFM01000001">
    <property type="protein sequence ID" value="TKW61515.1"/>
    <property type="molecule type" value="Genomic_DNA"/>
</dbReference>
<dbReference type="Pfam" id="PF13720">
    <property type="entry name" value="Acetyltransf_11"/>
    <property type="match status" value="1"/>
</dbReference>
<dbReference type="InterPro" id="IPR037157">
    <property type="entry name" value="Acetyltransf_C_sf"/>
</dbReference>
<proteinExistence type="inferred from homology"/>
<dbReference type="GO" id="GO:0008780">
    <property type="term" value="F:acyl-[acyl-carrier-protein]-UDP-N-acetylglucosamine O-acyltransferase activity"/>
    <property type="evidence" value="ECO:0007669"/>
    <property type="project" value="UniProtKB-UniRule"/>
</dbReference>
<evidence type="ECO:0000256" key="3">
    <source>
        <dbReference type="ARBA" id="ARBA00022556"/>
    </source>
</evidence>
<accession>A0A6N4RBY1</accession>
<dbReference type="PANTHER" id="PTHR43480:SF1">
    <property type="entry name" value="ACYL-[ACYL-CARRIER-PROTEIN]--UDP-N-ACETYLGLUCOSAMINE O-ACYLTRANSFERASE, MITOCHONDRIAL-RELATED"/>
    <property type="match status" value="1"/>
</dbReference>
<evidence type="ECO:0000256" key="7">
    <source>
        <dbReference type="ARBA" id="ARBA00023315"/>
    </source>
</evidence>
<gene>
    <name evidence="8 10" type="primary">lpxA</name>
    <name evidence="10" type="ORF">DI628_02520</name>
</gene>
<evidence type="ECO:0000256" key="2">
    <source>
        <dbReference type="ARBA" id="ARBA00022516"/>
    </source>
</evidence>
<dbReference type="InterPro" id="IPR018357">
    <property type="entry name" value="Hexapep_transf_CS"/>
</dbReference>
<dbReference type="Proteomes" id="UP000320948">
    <property type="component" value="Unassembled WGS sequence"/>
</dbReference>
<evidence type="ECO:0000259" key="9">
    <source>
        <dbReference type="Pfam" id="PF13720"/>
    </source>
</evidence>
<dbReference type="Gene3D" id="2.160.10.10">
    <property type="entry name" value="Hexapeptide repeat proteins"/>
    <property type="match status" value="1"/>
</dbReference>
<dbReference type="AlphaFoldDB" id="A0A6N4RBY1"/>
<dbReference type="GO" id="GO:0016020">
    <property type="term" value="C:membrane"/>
    <property type="evidence" value="ECO:0007669"/>
    <property type="project" value="GOC"/>
</dbReference>
<comment type="subunit">
    <text evidence="8">Homotrimer.</text>
</comment>
<keyword evidence="1 8" id="KW-0963">Cytoplasm</keyword>
<evidence type="ECO:0000256" key="6">
    <source>
        <dbReference type="ARBA" id="ARBA00023098"/>
    </source>
</evidence>
<dbReference type="InterPro" id="IPR011004">
    <property type="entry name" value="Trimer_LpxA-like_sf"/>
</dbReference>
<evidence type="ECO:0000313" key="10">
    <source>
        <dbReference type="EMBL" id="TKW61515.1"/>
    </source>
</evidence>
<feature type="domain" description="UDP N-acetylglucosamine O-acyltransferase C-terminal" evidence="9">
    <location>
        <begin position="175"/>
        <end position="259"/>
    </location>
</feature>
<evidence type="ECO:0000313" key="11">
    <source>
        <dbReference type="Proteomes" id="UP000320948"/>
    </source>
</evidence>
<keyword evidence="2 8" id="KW-0444">Lipid biosynthesis</keyword>
<comment type="similarity">
    <text evidence="8">Belongs to the transferase hexapeptide repeat family. LpxA subfamily.</text>
</comment>
<dbReference type="InterPro" id="IPR001451">
    <property type="entry name" value="Hexapep"/>
</dbReference>
<dbReference type="UniPathway" id="UPA00359">
    <property type="reaction ID" value="UER00477"/>
</dbReference>
<keyword evidence="6 8" id="KW-0443">Lipid metabolism</keyword>
<comment type="subcellular location">
    <subcellularLocation>
        <location evidence="8">Cytoplasm</location>
    </subcellularLocation>
</comment>
<reference evidence="10 11" key="1">
    <citation type="journal article" date="2017" name="Nat. Commun.">
        <title>In situ click chemistry generation of cyclooxygenase-2 inhibitors.</title>
        <authorList>
            <person name="Bhardwaj A."/>
            <person name="Kaur J."/>
            <person name="Wuest M."/>
            <person name="Wuest F."/>
        </authorList>
    </citation>
    <scope>NUCLEOTIDE SEQUENCE [LARGE SCALE GENOMIC DNA]</scope>
    <source>
        <strain evidence="10">S2_018_000_R2_106</strain>
    </source>
</reference>
<dbReference type="GO" id="GO:0005737">
    <property type="term" value="C:cytoplasm"/>
    <property type="evidence" value="ECO:0007669"/>
    <property type="project" value="UniProtKB-SubCell"/>
</dbReference>
<protein>
    <recommendedName>
        <fullName evidence="8">Acyl-[acyl-carrier-protein]--UDP-N-acetylglucosamine O-acyltransferase</fullName>
        <shortName evidence="8">UDP-N-acetylglucosamine acyltransferase</shortName>
        <ecNumber evidence="8">2.3.1.129</ecNumber>
    </recommendedName>
</protein>
<dbReference type="PANTHER" id="PTHR43480">
    <property type="entry name" value="ACYL-[ACYL-CARRIER-PROTEIN]--UDP-N-ACETYLGLUCOSAMINE O-ACYLTRANSFERASE"/>
    <property type="match status" value="1"/>
</dbReference>
<dbReference type="CDD" id="cd03351">
    <property type="entry name" value="LbH_UDP-GlcNAc_AT"/>
    <property type="match status" value="1"/>
</dbReference>
<sequence length="266" mass="28598">MSIHPTAIIETGAKVAKDVVIGPYCTIGANVKIGAGTRLVSHVVVTGHTIIGKNNVIYPFASLGQPSPDRKYKGEEATLTIGDNNDIREGVTMHIGTAADKGTTSVGSNNLFMAGSHVAHDCVVGSNIIIANYTQLAGHVEIADNVTIGGLSGIHQHVRVGAHSIIGGHTAVDYDVPPYASVSGRRAMLKGLNLVGLRRRGFEKTTIRELDAAYDFLFDETAENEDMPLTERADKLKRRSKLREVKELADFVLNTHRGVTAYEDDE</sequence>
<dbReference type="NCBIfam" id="NF003657">
    <property type="entry name" value="PRK05289.1"/>
    <property type="match status" value="1"/>
</dbReference>
<comment type="function">
    <text evidence="8">Involved in the biosynthesis of lipid A, a phosphorylated glycolipid that anchors the lipopolysaccharide to the outer membrane of the cell.</text>
</comment>
<dbReference type="NCBIfam" id="TIGR01852">
    <property type="entry name" value="lipid_A_lpxA"/>
    <property type="match status" value="1"/>
</dbReference>
<dbReference type="GO" id="GO:0009245">
    <property type="term" value="P:lipid A biosynthetic process"/>
    <property type="evidence" value="ECO:0007669"/>
    <property type="project" value="UniProtKB-UniRule"/>
</dbReference>
<dbReference type="PROSITE" id="PS00101">
    <property type="entry name" value="HEXAPEP_TRANSFERASES"/>
    <property type="match status" value="2"/>
</dbReference>
<keyword evidence="7 8" id="KW-0012">Acyltransferase</keyword>
<evidence type="ECO:0000256" key="5">
    <source>
        <dbReference type="ARBA" id="ARBA00022737"/>
    </source>
</evidence>
<dbReference type="InterPro" id="IPR029098">
    <property type="entry name" value="Acetyltransf_C"/>
</dbReference>
<evidence type="ECO:0000256" key="8">
    <source>
        <dbReference type="HAMAP-Rule" id="MF_00387"/>
    </source>
</evidence>
<name>A0A6N4RBY1_BLAVI</name>
<dbReference type="EC" id="2.3.1.129" evidence="8"/>
<dbReference type="Gene3D" id="1.20.1180.10">
    <property type="entry name" value="Udp N-acetylglucosamine O-acyltransferase, C-terminal domain"/>
    <property type="match status" value="1"/>
</dbReference>
<organism evidence="10 11">
    <name type="scientific">Blastochloris viridis</name>
    <name type="common">Rhodopseudomonas viridis</name>
    <dbReference type="NCBI Taxonomy" id="1079"/>
    <lineage>
        <taxon>Bacteria</taxon>
        <taxon>Pseudomonadati</taxon>
        <taxon>Pseudomonadota</taxon>
        <taxon>Alphaproteobacteria</taxon>
        <taxon>Hyphomicrobiales</taxon>
        <taxon>Blastochloridaceae</taxon>
        <taxon>Blastochloris</taxon>
    </lineage>
</organism>
<keyword evidence="5 8" id="KW-0677">Repeat</keyword>
<keyword evidence="4 8" id="KW-0808">Transferase</keyword>
<comment type="catalytic activity">
    <reaction evidence="8">
        <text>a (3R)-hydroxyacyl-[ACP] + UDP-N-acetyl-alpha-D-glucosamine = a UDP-3-O-[(3R)-3-hydroxyacyl]-N-acetyl-alpha-D-glucosamine + holo-[ACP]</text>
        <dbReference type="Rhea" id="RHEA:67812"/>
        <dbReference type="Rhea" id="RHEA-COMP:9685"/>
        <dbReference type="Rhea" id="RHEA-COMP:9945"/>
        <dbReference type="ChEBI" id="CHEBI:57705"/>
        <dbReference type="ChEBI" id="CHEBI:64479"/>
        <dbReference type="ChEBI" id="CHEBI:78827"/>
        <dbReference type="ChEBI" id="CHEBI:173225"/>
        <dbReference type="EC" id="2.3.1.129"/>
    </reaction>
</comment>
<dbReference type="InterPro" id="IPR010137">
    <property type="entry name" value="Lipid_A_LpxA"/>
</dbReference>
<comment type="caution">
    <text evidence="10">The sequence shown here is derived from an EMBL/GenBank/DDBJ whole genome shotgun (WGS) entry which is preliminary data.</text>
</comment>